<feature type="domain" description="KIB1-4 beta-propeller" evidence="2">
    <location>
        <begin position="114"/>
        <end position="319"/>
    </location>
</feature>
<keyword evidence="4" id="KW-1185">Reference proteome</keyword>
<feature type="compositionally biased region" description="Low complexity" evidence="1">
    <location>
        <begin position="88"/>
        <end position="112"/>
    </location>
</feature>
<dbReference type="InterPro" id="IPR005174">
    <property type="entry name" value="KIB1-4_b-propeller"/>
</dbReference>
<dbReference type="Proteomes" id="UP000636709">
    <property type="component" value="Unassembled WGS sequence"/>
</dbReference>
<feature type="region of interest" description="Disordered" evidence="1">
    <location>
        <begin position="1"/>
        <end position="129"/>
    </location>
</feature>
<evidence type="ECO:0000313" key="4">
    <source>
        <dbReference type="Proteomes" id="UP000636709"/>
    </source>
</evidence>
<protein>
    <recommendedName>
        <fullName evidence="2">KIB1-4 beta-propeller domain-containing protein</fullName>
    </recommendedName>
</protein>
<sequence>MPTGPSFRRTSSTSSKASSSSPICSAPPPSAPPGAPPPGRSSATASTPGPKPPASSTAPPQRAPAPPSSTASPTRAHTPSLSQIHPLPSATSSGHPTGGSSPPTPAPSSTSSTPPPDATLPRKENQPPQPYAVDRLRHVLYLKVVLSCDPARGDCILMMIHNPYRQLSFARVGGNKWHWITTSFWESRYSDCIYHGGAFYALNLRGGIHRYTIEGSYSLYIARTSCGDFLQIWRITTDSSEGSLETHTRDLEIFKVDLDKQQIIDIGTLNKDSVFIGNNCSHCISTKDYPGLWSNHVYFTDDDEYALMDEQDYRRDVGVCSLENKSTTEIVTPEPWLRRPMPIWITPSFTKINK</sequence>
<accession>A0A835A131</accession>
<dbReference type="PANTHER" id="PTHR44586">
    <property type="entry name" value="F-BOX DOMAIN CONTAINING PROTEIN, EXPRESSED"/>
    <property type="match status" value="1"/>
</dbReference>
<evidence type="ECO:0000256" key="1">
    <source>
        <dbReference type="SAM" id="MobiDB-lite"/>
    </source>
</evidence>
<proteinExistence type="predicted"/>
<dbReference type="Pfam" id="PF03478">
    <property type="entry name" value="Beta-prop_KIB1-4"/>
    <property type="match status" value="1"/>
</dbReference>
<feature type="compositionally biased region" description="Low complexity" evidence="1">
    <location>
        <begin position="40"/>
        <end position="60"/>
    </location>
</feature>
<name>A0A835A131_9POAL</name>
<evidence type="ECO:0000259" key="2">
    <source>
        <dbReference type="Pfam" id="PF03478"/>
    </source>
</evidence>
<dbReference type="OrthoDB" id="722989at2759"/>
<feature type="compositionally biased region" description="Low complexity" evidence="1">
    <location>
        <begin position="68"/>
        <end position="80"/>
    </location>
</feature>
<organism evidence="3 4">
    <name type="scientific">Digitaria exilis</name>
    <dbReference type="NCBI Taxonomy" id="1010633"/>
    <lineage>
        <taxon>Eukaryota</taxon>
        <taxon>Viridiplantae</taxon>
        <taxon>Streptophyta</taxon>
        <taxon>Embryophyta</taxon>
        <taxon>Tracheophyta</taxon>
        <taxon>Spermatophyta</taxon>
        <taxon>Magnoliopsida</taxon>
        <taxon>Liliopsida</taxon>
        <taxon>Poales</taxon>
        <taxon>Poaceae</taxon>
        <taxon>PACMAD clade</taxon>
        <taxon>Panicoideae</taxon>
        <taxon>Panicodae</taxon>
        <taxon>Paniceae</taxon>
        <taxon>Anthephorinae</taxon>
        <taxon>Digitaria</taxon>
    </lineage>
</organism>
<dbReference type="AlphaFoldDB" id="A0A835A131"/>
<feature type="compositionally biased region" description="Pro residues" evidence="1">
    <location>
        <begin position="25"/>
        <end position="39"/>
    </location>
</feature>
<gene>
    <name evidence="3" type="ORF">HU200_066884</name>
</gene>
<dbReference type="EMBL" id="JACEFO010003189">
    <property type="protein sequence ID" value="KAF8643400.1"/>
    <property type="molecule type" value="Genomic_DNA"/>
</dbReference>
<dbReference type="PRINTS" id="PR01217">
    <property type="entry name" value="PRICHEXTENSN"/>
</dbReference>
<feature type="compositionally biased region" description="Low complexity" evidence="1">
    <location>
        <begin position="1"/>
        <end position="24"/>
    </location>
</feature>
<comment type="caution">
    <text evidence="3">The sequence shown here is derived from an EMBL/GenBank/DDBJ whole genome shotgun (WGS) entry which is preliminary data.</text>
</comment>
<dbReference type="PANTHER" id="PTHR44586:SF10">
    <property type="entry name" value="DUF295 DOMAIN-CONTAINING PROTEIN"/>
    <property type="match status" value="1"/>
</dbReference>
<evidence type="ECO:0000313" key="3">
    <source>
        <dbReference type="EMBL" id="KAF8643400.1"/>
    </source>
</evidence>
<reference evidence="3" key="1">
    <citation type="submission" date="2020-07" db="EMBL/GenBank/DDBJ databases">
        <title>Genome sequence and genetic diversity analysis of an under-domesticated orphan crop, white fonio (Digitaria exilis).</title>
        <authorList>
            <person name="Bennetzen J.L."/>
            <person name="Chen S."/>
            <person name="Ma X."/>
            <person name="Wang X."/>
            <person name="Yssel A.E.J."/>
            <person name="Chaluvadi S.R."/>
            <person name="Johnson M."/>
            <person name="Gangashetty P."/>
            <person name="Hamidou F."/>
            <person name="Sanogo M.D."/>
            <person name="Zwaenepoel A."/>
            <person name="Wallace J."/>
            <person name="Van De Peer Y."/>
            <person name="Van Deynze A."/>
        </authorList>
    </citation>
    <scope>NUCLEOTIDE SEQUENCE</scope>
    <source>
        <tissue evidence="3">Leaves</tissue>
    </source>
</reference>